<keyword evidence="3" id="KW-0862">Zinc</keyword>
<dbReference type="RefSeq" id="XP_024721918.1">
    <property type="nucleotide sequence ID" value="XM_024864939.1"/>
</dbReference>
<dbReference type="GO" id="GO:0043565">
    <property type="term" value="F:sequence-specific DNA binding"/>
    <property type="evidence" value="ECO:0007669"/>
    <property type="project" value="InterPro"/>
</dbReference>
<evidence type="ECO:0000256" key="6">
    <source>
        <dbReference type="PROSITE-ProRule" id="PRU00094"/>
    </source>
</evidence>
<dbReference type="PANTHER" id="PTHR47172:SF24">
    <property type="entry name" value="GATA ZINC FINGER DOMAIN-CONTAINING PROTEIN 14-RELATED"/>
    <property type="match status" value="1"/>
</dbReference>
<keyword evidence="1" id="KW-0479">Metal-binding</keyword>
<dbReference type="PANTHER" id="PTHR47172">
    <property type="entry name" value="OS01G0976800 PROTEIN"/>
    <property type="match status" value="1"/>
</dbReference>
<proteinExistence type="predicted"/>
<feature type="compositionally biased region" description="Basic and acidic residues" evidence="7">
    <location>
        <begin position="489"/>
        <end position="498"/>
    </location>
</feature>
<dbReference type="SUPFAM" id="SSF57716">
    <property type="entry name" value="Glucocorticoid receptor-like (DNA-binding domain)"/>
    <property type="match status" value="1"/>
</dbReference>
<dbReference type="GO" id="GO:0006355">
    <property type="term" value="P:regulation of DNA-templated transcription"/>
    <property type="evidence" value="ECO:0007669"/>
    <property type="project" value="InterPro"/>
</dbReference>
<feature type="region of interest" description="Disordered" evidence="7">
    <location>
        <begin position="469"/>
        <end position="498"/>
    </location>
</feature>
<keyword evidence="4" id="KW-0805">Transcription regulation</keyword>
<feature type="compositionally biased region" description="Polar residues" evidence="7">
    <location>
        <begin position="1"/>
        <end position="17"/>
    </location>
</feature>
<dbReference type="SMART" id="SM00401">
    <property type="entry name" value="ZnF_GATA"/>
    <property type="match status" value="1"/>
</dbReference>
<reference evidence="9 10" key="1">
    <citation type="journal article" date="2018" name="New Phytol.">
        <title>Comparative genomics and transcriptomics depict ericoid mycorrhizal fungi as versatile saprotrophs and plant mutualists.</title>
        <authorList>
            <person name="Martino E."/>
            <person name="Morin E."/>
            <person name="Grelet G.A."/>
            <person name="Kuo A."/>
            <person name="Kohler A."/>
            <person name="Daghino S."/>
            <person name="Barry K.W."/>
            <person name="Cichocki N."/>
            <person name="Clum A."/>
            <person name="Dockter R.B."/>
            <person name="Hainaut M."/>
            <person name="Kuo R.C."/>
            <person name="LaButti K."/>
            <person name="Lindahl B.D."/>
            <person name="Lindquist E.A."/>
            <person name="Lipzen A."/>
            <person name="Khouja H.R."/>
            <person name="Magnuson J."/>
            <person name="Murat C."/>
            <person name="Ohm R.A."/>
            <person name="Singer S.W."/>
            <person name="Spatafora J.W."/>
            <person name="Wang M."/>
            <person name="Veneault-Fourrey C."/>
            <person name="Henrissat B."/>
            <person name="Grigoriev I.V."/>
            <person name="Martin F.M."/>
            <person name="Perotto S."/>
        </authorList>
    </citation>
    <scope>NUCLEOTIDE SEQUENCE [LARGE SCALE GENOMIC DNA]</scope>
    <source>
        <strain evidence="9 10">ATCC 22711</strain>
    </source>
</reference>
<feature type="compositionally biased region" description="Pro residues" evidence="7">
    <location>
        <begin position="210"/>
        <end position="223"/>
    </location>
</feature>
<evidence type="ECO:0000256" key="5">
    <source>
        <dbReference type="ARBA" id="ARBA00023163"/>
    </source>
</evidence>
<organism evidence="9 10">
    <name type="scientific">Amorphotheca resinae ATCC 22711</name>
    <dbReference type="NCBI Taxonomy" id="857342"/>
    <lineage>
        <taxon>Eukaryota</taxon>
        <taxon>Fungi</taxon>
        <taxon>Dikarya</taxon>
        <taxon>Ascomycota</taxon>
        <taxon>Pezizomycotina</taxon>
        <taxon>Leotiomycetes</taxon>
        <taxon>Helotiales</taxon>
        <taxon>Amorphothecaceae</taxon>
        <taxon>Amorphotheca</taxon>
    </lineage>
</organism>
<evidence type="ECO:0000256" key="2">
    <source>
        <dbReference type="ARBA" id="ARBA00022771"/>
    </source>
</evidence>
<dbReference type="Gene3D" id="3.30.50.10">
    <property type="entry name" value="Erythroid Transcription Factor GATA-1, subunit A"/>
    <property type="match status" value="1"/>
</dbReference>
<dbReference type="PROSITE" id="PS00344">
    <property type="entry name" value="GATA_ZN_FINGER_1"/>
    <property type="match status" value="1"/>
</dbReference>
<evidence type="ECO:0000259" key="8">
    <source>
        <dbReference type="PROSITE" id="PS50114"/>
    </source>
</evidence>
<feature type="region of interest" description="Disordered" evidence="7">
    <location>
        <begin position="47"/>
        <end position="281"/>
    </location>
</feature>
<evidence type="ECO:0000256" key="1">
    <source>
        <dbReference type="ARBA" id="ARBA00022723"/>
    </source>
</evidence>
<feature type="region of interest" description="Disordered" evidence="7">
    <location>
        <begin position="411"/>
        <end position="452"/>
    </location>
</feature>
<feature type="compositionally biased region" description="Basic and acidic residues" evidence="7">
    <location>
        <begin position="439"/>
        <end position="452"/>
    </location>
</feature>
<feature type="compositionally biased region" description="Basic and acidic residues" evidence="7">
    <location>
        <begin position="224"/>
        <end position="236"/>
    </location>
</feature>
<protein>
    <recommendedName>
        <fullName evidence="8">GATA-type domain-containing protein</fullName>
    </recommendedName>
</protein>
<dbReference type="EMBL" id="KZ679010">
    <property type="protein sequence ID" value="PSS20648.1"/>
    <property type="molecule type" value="Genomic_DNA"/>
</dbReference>
<dbReference type="GO" id="GO:0008270">
    <property type="term" value="F:zinc ion binding"/>
    <property type="evidence" value="ECO:0007669"/>
    <property type="project" value="UniProtKB-KW"/>
</dbReference>
<keyword evidence="5" id="KW-0804">Transcription</keyword>
<dbReference type="Proteomes" id="UP000241818">
    <property type="component" value="Unassembled WGS sequence"/>
</dbReference>
<dbReference type="PROSITE" id="PS50114">
    <property type="entry name" value="GATA_ZN_FINGER_2"/>
    <property type="match status" value="1"/>
</dbReference>
<dbReference type="Pfam" id="PF00320">
    <property type="entry name" value="GATA"/>
    <property type="match status" value="1"/>
</dbReference>
<evidence type="ECO:0000313" key="10">
    <source>
        <dbReference type="Proteomes" id="UP000241818"/>
    </source>
</evidence>
<feature type="compositionally biased region" description="Pro residues" evidence="7">
    <location>
        <begin position="245"/>
        <end position="254"/>
    </location>
</feature>
<dbReference type="InParanoid" id="A0A2T3B4V0"/>
<dbReference type="InterPro" id="IPR000679">
    <property type="entry name" value="Znf_GATA"/>
</dbReference>
<feature type="compositionally biased region" description="Polar residues" evidence="7">
    <location>
        <begin position="135"/>
        <end position="150"/>
    </location>
</feature>
<evidence type="ECO:0000313" key="9">
    <source>
        <dbReference type="EMBL" id="PSS20648.1"/>
    </source>
</evidence>
<dbReference type="AlphaFoldDB" id="A0A2T3B4V0"/>
<feature type="compositionally biased region" description="Pro residues" evidence="7">
    <location>
        <begin position="152"/>
        <end position="161"/>
    </location>
</feature>
<accession>A0A2T3B4V0</accession>
<evidence type="ECO:0000256" key="3">
    <source>
        <dbReference type="ARBA" id="ARBA00022833"/>
    </source>
</evidence>
<name>A0A2T3B4V0_AMORE</name>
<feature type="region of interest" description="Disordered" evidence="7">
    <location>
        <begin position="1"/>
        <end position="31"/>
    </location>
</feature>
<dbReference type="OrthoDB" id="2162994at2759"/>
<dbReference type="GeneID" id="36573020"/>
<feature type="compositionally biased region" description="Low complexity" evidence="7">
    <location>
        <begin position="95"/>
        <end position="112"/>
    </location>
</feature>
<evidence type="ECO:0000256" key="7">
    <source>
        <dbReference type="SAM" id="MobiDB-lite"/>
    </source>
</evidence>
<gene>
    <name evidence="9" type="ORF">M430DRAFT_236489</name>
</gene>
<feature type="domain" description="GATA-type" evidence="8">
    <location>
        <begin position="435"/>
        <end position="465"/>
    </location>
</feature>
<evidence type="ECO:0000256" key="4">
    <source>
        <dbReference type="ARBA" id="ARBA00023015"/>
    </source>
</evidence>
<keyword evidence="2 6" id="KW-0863">Zinc-finger</keyword>
<sequence>MEALDTSRQSGISSIINRDQIDRFNTDRAYPSPANMAAATALVSPTTIYTNHGPPYPYASGWPAPSSHRVSGLISPPGSRRTSDNKTAPPPPIQTGPQQQQQQHRQSLPSIQEALSSGMKPNPYASPVSAPLPPSQHQVSYPQNTTQSVPRTYPPEHPPYQPQLAPTQPRHGSPPQPIHPQTVTFGRSDSIPASFPENARHSTITSLQPAPGPPPNPYAPPRFEPSRYEQDSRAPERMANGYTHHPPPPQPPPASYTFGPGPQMPSGHPQAYSQQRYTSHDGREQMERWKGGKEDGAPAFRVGLKRHLDVWDFENNLAQINTSSIALRDWSRLYHTIAQEQPRQVGVMPDRMPSLESCKEMLEHSEKIALAVRRVQDTILEQEHVIADQRMRDQGVKVAGEYDDDMSMYSEERQSQSFTVSEGKKRRGRAAPPGRCHSCNRDETPEWRRGPDGARTLCNACGLHYAKLTRKNTMRQSQGSGSATSVRPKSLDDRASPR</sequence>
<dbReference type="CDD" id="cd00202">
    <property type="entry name" value="ZnF_GATA"/>
    <property type="match status" value="1"/>
</dbReference>
<feature type="compositionally biased region" description="Polar residues" evidence="7">
    <location>
        <begin position="474"/>
        <end position="487"/>
    </location>
</feature>
<dbReference type="InterPro" id="IPR013088">
    <property type="entry name" value="Znf_NHR/GATA"/>
</dbReference>
<keyword evidence="10" id="KW-1185">Reference proteome</keyword>
<dbReference type="STRING" id="857342.A0A2T3B4V0"/>